<name>A0A8J4QNM9_9ROSI</name>
<sequence length="95" mass="10897">MNCLQSDKAAEKDLGVKERSRKIERPLSILIARRNTYWFELVQHDEPHTTISPVKNGSLAFLITLLHSQTLLQERSRKIERSLSILIARSNTGLN</sequence>
<evidence type="ECO:0000313" key="1">
    <source>
        <dbReference type="EMBL" id="KAF3954907.1"/>
    </source>
</evidence>
<proteinExistence type="predicted"/>
<dbReference type="Proteomes" id="UP000737018">
    <property type="component" value="Unassembled WGS sequence"/>
</dbReference>
<gene>
    <name evidence="1" type="ORF">CMV_019807</name>
</gene>
<comment type="caution">
    <text evidence="1">The sequence shown here is derived from an EMBL/GenBank/DDBJ whole genome shotgun (WGS) entry which is preliminary data.</text>
</comment>
<dbReference type="AlphaFoldDB" id="A0A8J4QNM9"/>
<dbReference type="EMBL" id="JRKL02003544">
    <property type="protein sequence ID" value="KAF3954907.1"/>
    <property type="molecule type" value="Genomic_DNA"/>
</dbReference>
<reference evidence="1" key="1">
    <citation type="submission" date="2020-03" db="EMBL/GenBank/DDBJ databases">
        <title>Castanea mollissima Vanexum genome sequencing.</title>
        <authorList>
            <person name="Staton M."/>
        </authorList>
    </citation>
    <scope>NUCLEOTIDE SEQUENCE</scope>
    <source>
        <tissue evidence="1">Leaf</tissue>
    </source>
</reference>
<evidence type="ECO:0000313" key="2">
    <source>
        <dbReference type="Proteomes" id="UP000737018"/>
    </source>
</evidence>
<organism evidence="1 2">
    <name type="scientific">Castanea mollissima</name>
    <name type="common">Chinese chestnut</name>
    <dbReference type="NCBI Taxonomy" id="60419"/>
    <lineage>
        <taxon>Eukaryota</taxon>
        <taxon>Viridiplantae</taxon>
        <taxon>Streptophyta</taxon>
        <taxon>Embryophyta</taxon>
        <taxon>Tracheophyta</taxon>
        <taxon>Spermatophyta</taxon>
        <taxon>Magnoliopsida</taxon>
        <taxon>eudicotyledons</taxon>
        <taxon>Gunneridae</taxon>
        <taxon>Pentapetalae</taxon>
        <taxon>rosids</taxon>
        <taxon>fabids</taxon>
        <taxon>Fagales</taxon>
        <taxon>Fagaceae</taxon>
        <taxon>Castanea</taxon>
    </lineage>
</organism>
<protein>
    <submittedName>
        <fullName evidence="1">Uncharacterized protein</fullName>
    </submittedName>
</protein>
<accession>A0A8J4QNM9</accession>
<keyword evidence="2" id="KW-1185">Reference proteome</keyword>